<dbReference type="EMBL" id="MU006701">
    <property type="protein sequence ID" value="KAF2633528.1"/>
    <property type="molecule type" value="Genomic_DNA"/>
</dbReference>
<reference evidence="1" key="1">
    <citation type="journal article" date="2020" name="Stud. Mycol.">
        <title>101 Dothideomycetes genomes: a test case for predicting lifestyles and emergence of pathogens.</title>
        <authorList>
            <person name="Haridas S."/>
            <person name="Albert R."/>
            <person name="Binder M."/>
            <person name="Bloem J."/>
            <person name="Labutti K."/>
            <person name="Salamov A."/>
            <person name="Andreopoulos B."/>
            <person name="Baker S."/>
            <person name="Barry K."/>
            <person name="Bills G."/>
            <person name="Bluhm B."/>
            <person name="Cannon C."/>
            <person name="Castanera R."/>
            <person name="Culley D."/>
            <person name="Daum C."/>
            <person name="Ezra D."/>
            <person name="Gonzalez J."/>
            <person name="Henrissat B."/>
            <person name="Kuo A."/>
            <person name="Liang C."/>
            <person name="Lipzen A."/>
            <person name="Lutzoni F."/>
            <person name="Magnuson J."/>
            <person name="Mondo S."/>
            <person name="Nolan M."/>
            <person name="Ohm R."/>
            <person name="Pangilinan J."/>
            <person name="Park H.-J."/>
            <person name="Ramirez L."/>
            <person name="Alfaro M."/>
            <person name="Sun H."/>
            <person name="Tritt A."/>
            <person name="Yoshinaga Y."/>
            <person name="Zwiers L.-H."/>
            <person name="Turgeon B."/>
            <person name="Goodwin S."/>
            <person name="Spatafora J."/>
            <person name="Crous P."/>
            <person name="Grigoriev I."/>
        </authorList>
    </citation>
    <scope>NUCLEOTIDE SEQUENCE</scope>
    <source>
        <strain evidence="1">CBS 525.71</strain>
    </source>
</reference>
<comment type="caution">
    <text evidence="1">The sequence shown here is derived from an EMBL/GenBank/DDBJ whole genome shotgun (WGS) entry which is preliminary data.</text>
</comment>
<protein>
    <submittedName>
        <fullName evidence="1">Uncharacterized protein</fullName>
    </submittedName>
</protein>
<gene>
    <name evidence="1" type="ORF">BU25DRAFT_405407</name>
</gene>
<accession>A0ACB6SHR9</accession>
<keyword evidence="2" id="KW-1185">Reference proteome</keyword>
<evidence type="ECO:0000313" key="2">
    <source>
        <dbReference type="Proteomes" id="UP000799754"/>
    </source>
</evidence>
<evidence type="ECO:0000313" key="1">
    <source>
        <dbReference type="EMBL" id="KAF2633528.1"/>
    </source>
</evidence>
<name>A0ACB6SHR9_9PLEO</name>
<proteinExistence type="predicted"/>
<organism evidence="1 2">
    <name type="scientific">Macroventuria anomochaeta</name>
    <dbReference type="NCBI Taxonomy" id="301207"/>
    <lineage>
        <taxon>Eukaryota</taxon>
        <taxon>Fungi</taxon>
        <taxon>Dikarya</taxon>
        <taxon>Ascomycota</taxon>
        <taxon>Pezizomycotina</taxon>
        <taxon>Dothideomycetes</taxon>
        <taxon>Pleosporomycetidae</taxon>
        <taxon>Pleosporales</taxon>
        <taxon>Pleosporineae</taxon>
        <taxon>Didymellaceae</taxon>
        <taxon>Macroventuria</taxon>
    </lineage>
</organism>
<dbReference type="Proteomes" id="UP000799754">
    <property type="component" value="Unassembled WGS sequence"/>
</dbReference>
<sequence>MPGFSTIMPLPLEQPPLIMLVTVADVWQALFLIRIAMSSVQYAFRTSFRAGQGGAFPTDGCPQKLCDDLQLLHANST</sequence>